<dbReference type="PROSITE" id="PS50082">
    <property type="entry name" value="WD_REPEATS_2"/>
    <property type="match status" value="1"/>
</dbReference>
<feature type="region of interest" description="Disordered" evidence="3">
    <location>
        <begin position="1"/>
        <end position="244"/>
    </location>
</feature>
<dbReference type="Proteomes" id="UP001610444">
    <property type="component" value="Unassembled WGS sequence"/>
</dbReference>
<comment type="caution">
    <text evidence="4">The sequence shown here is derived from an EMBL/GenBank/DDBJ whole genome shotgun (WGS) entry which is preliminary data.</text>
</comment>
<dbReference type="SUPFAM" id="SSF50978">
    <property type="entry name" value="WD40 repeat-like"/>
    <property type="match status" value="1"/>
</dbReference>
<dbReference type="PANTHER" id="PTHR19842:SF2">
    <property type="entry name" value="WD REPEAT PROTEIN (AFU_ORTHOLOGUE AFUA_5G04300)"/>
    <property type="match status" value="1"/>
</dbReference>
<gene>
    <name evidence="4" type="ORF">BJX68DRAFT_241652</name>
</gene>
<protein>
    <submittedName>
        <fullName evidence="4">WD40-repeat-containing domain protein</fullName>
    </submittedName>
</protein>
<keyword evidence="2" id="KW-0853">WD repeat</keyword>
<reference evidence="4 5" key="1">
    <citation type="submission" date="2024-07" db="EMBL/GenBank/DDBJ databases">
        <title>Section-level genome sequencing and comparative genomics of Aspergillus sections Usti and Cavernicolus.</title>
        <authorList>
            <consortium name="Lawrence Berkeley National Laboratory"/>
            <person name="Nybo J.L."/>
            <person name="Vesth T.C."/>
            <person name="Theobald S."/>
            <person name="Frisvad J.C."/>
            <person name="Larsen T.O."/>
            <person name="Kjaerboelling I."/>
            <person name="Rothschild-Mancinelli K."/>
            <person name="Lyhne E.K."/>
            <person name="Kogle M.E."/>
            <person name="Barry K."/>
            <person name="Clum A."/>
            <person name="Na H."/>
            <person name="Ledsgaard L."/>
            <person name="Lin J."/>
            <person name="Lipzen A."/>
            <person name="Kuo A."/>
            <person name="Riley R."/>
            <person name="Mondo S."/>
            <person name="LaButti K."/>
            <person name="Haridas S."/>
            <person name="Pangalinan J."/>
            <person name="Salamov A.A."/>
            <person name="Simmons B.A."/>
            <person name="Magnuson J.K."/>
            <person name="Chen J."/>
            <person name="Drula E."/>
            <person name="Henrissat B."/>
            <person name="Wiebenga A."/>
            <person name="Lubbers R.J."/>
            <person name="Gomes A.C."/>
            <person name="Macurrencykelacurrency M.R."/>
            <person name="Stajich J."/>
            <person name="Grigoriev I.V."/>
            <person name="Mortensen U.H."/>
            <person name="De vries R.P."/>
            <person name="Baker S.E."/>
            <person name="Andersen M.R."/>
        </authorList>
    </citation>
    <scope>NUCLEOTIDE SEQUENCE [LARGE SCALE GENOMIC DNA]</scope>
    <source>
        <strain evidence="4 5">CBS 756.74</strain>
    </source>
</reference>
<evidence type="ECO:0000256" key="2">
    <source>
        <dbReference type="PROSITE-ProRule" id="PRU00221"/>
    </source>
</evidence>
<dbReference type="InterPro" id="IPR036322">
    <property type="entry name" value="WD40_repeat_dom_sf"/>
</dbReference>
<dbReference type="Gene3D" id="2.130.10.10">
    <property type="entry name" value="YVTN repeat-like/Quinoprotein amine dehydrogenase"/>
    <property type="match status" value="1"/>
</dbReference>
<proteinExistence type="inferred from homology"/>
<sequence>MIRNHSMSSSATPSLLGSEDPLMIRESEDLLSQFMRSSSLESHDNHAQPQSFQEPSAGLGGHRRASPKSRVKIPRSRVQLRPETEVRVTVPPTQLPAHLGPIRIKREKPSLISQESPPLARRKPFQSSPPLIDLCQSPSIASEHPQSSSSSSISGSRQSSSPASDDEARHMVVPRRSQRAKCQPTNYYKNPYHIESESEEEPQEVPSPRELLHRGRHSLQPPSASTTPRLPVRHATRKEPPSLGTLLQRRELGSRYNNHNNLALQSQFGSRFRPSKTWKGASNDVITLTWSPDGTKFAAGATAHCDEHMMAYNRKNNLILGNLVSNELYELPDHWMARPRGIGSSANHVVNDPRLFMSVSSVQWHEDTLYTASYDHTVKLWDTSRRKAKCFQTLKHGSQVIVMARSNFDEKLLATGTHTINLWDTKAEQYKELELPRARSKKDIELVPTSISWGANFAIKDFLLAGMSDKEDSGIAQHGLLAAFRVCESSIHTENFSPNSQNVFDVAWHPVLPVFATACTAGQQAPRGTRSVVNIYEPLRHNRRVLDLDCPAQDMNEVVFCPLNTNYISASCTDGVTYVWDQRNPGELLQKLAHGQPLNQLDETIPRELADTGVTLHTWGSTYDQLYTGASDGVLKRWNIFRASEDALMEDVATLQEGIMCGALAPDKSNLLIGDVSGGVQLLSSCPFSLMKDEPGKDHAFTFIESTHDHLLDIDSDSGVKAARELILTGQITRHPVFGPGQGPHYKGPFAAWARAEGTPPDQIPTAPLAEKYSKRQLDQPKEGLQLELHPDVKANIALAKIRNQRRGAKKRRTLEDMKIKKESFNENNIIDLCSDDDPINYRMIRKRKQQIPEPDTHIITTFGSGVIDLTGDSEEEPIVSVGDVLDDLADDFWWPESGNIDPNWPKEL</sequence>
<evidence type="ECO:0000313" key="5">
    <source>
        <dbReference type="Proteomes" id="UP001610444"/>
    </source>
</evidence>
<dbReference type="SMART" id="SM00320">
    <property type="entry name" value="WD40"/>
    <property type="match status" value="6"/>
</dbReference>
<dbReference type="InterPro" id="IPR015943">
    <property type="entry name" value="WD40/YVTN_repeat-like_dom_sf"/>
</dbReference>
<dbReference type="PANTHER" id="PTHR19842">
    <property type="entry name" value="G BETA-LIKE PROTEIN GBL"/>
    <property type="match status" value="1"/>
</dbReference>
<name>A0ABR4K0E1_9EURO</name>
<dbReference type="Pfam" id="PF00400">
    <property type="entry name" value="WD40"/>
    <property type="match status" value="1"/>
</dbReference>
<dbReference type="InterPro" id="IPR037588">
    <property type="entry name" value="MLST8"/>
</dbReference>
<dbReference type="GeneID" id="98156036"/>
<feature type="compositionally biased region" description="Polar residues" evidence="3">
    <location>
        <begin position="1"/>
        <end position="15"/>
    </location>
</feature>
<evidence type="ECO:0000256" key="3">
    <source>
        <dbReference type="SAM" id="MobiDB-lite"/>
    </source>
</evidence>
<dbReference type="EMBL" id="JBFXLR010000035">
    <property type="protein sequence ID" value="KAL2845797.1"/>
    <property type="molecule type" value="Genomic_DNA"/>
</dbReference>
<dbReference type="RefSeq" id="XP_070896820.1">
    <property type="nucleotide sequence ID" value="XM_071040872.1"/>
</dbReference>
<feature type="repeat" description="WD" evidence="2">
    <location>
        <begin position="359"/>
        <end position="382"/>
    </location>
</feature>
<feature type="compositionally biased region" description="Low complexity" evidence="3">
    <location>
        <begin position="137"/>
        <end position="163"/>
    </location>
</feature>
<evidence type="ECO:0000256" key="1">
    <source>
        <dbReference type="ARBA" id="ARBA00009890"/>
    </source>
</evidence>
<accession>A0ABR4K0E1</accession>
<feature type="compositionally biased region" description="Basic residues" evidence="3">
    <location>
        <begin position="61"/>
        <end position="75"/>
    </location>
</feature>
<comment type="similarity">
    <text evidence="1">Belongs to the WD repeat LST8 family.</text>
</comment>
<keyword evidence="5" id="KW-1185">Reference proteome</keyword>
<evidence type="ECO:0000313" key="4">
    <source>
        <dbReference type="EMBL" id="KAL2845797.1"/>
    </source>
</evidence>
<dbReference type="InterPro" id="IPR001680">
    <property type="entry name" value="WD40_rpt"/>
</dbReference>
<organism evidence="4 5">
    <name type="scientific">Aspergillus pseudodeflectus</name>
    <dbReference type="NCBI Taxonomy" id="176178"/>
    <lineage>
        <taxon>Eukaryota</taxon>
        <taxon>Fungi</taxon>
        <taxon>Dikarya</taxon>
        <taxon>Ascomycota</taxon>
        <taxon>Pezizomycotina</taxon>
        <taxon>Eurotiomycetes</taxon>
        <taxon>Eurotiomycetidae</taxon>
        <taxon>Eurotiales</taxon>
        <taxon>Aspergillaceae</taxon>
        <taxon>Aspergillus</taxon>
        <taxon>Aspergillus subgen. Nidulantes</taxon>
    </lineage>
</organism>